<keyword evidence="2" id="KW-1185">Reference proteome</keyword>
<comment type="caution">
    <text evidence="1">The sequence shown here is derived from an EMBL/GenBank/DDBJ whole genome shotgun (WGS) entry which is preliminary data.</text>
</comment>
<evidence type="ECO:0000313" key="1">
    <source>
        <dbReference type="EMBL" id="KAJ1674107.1"/>
    </source>
</evidence>
<proteinExistence type="predicted"/>
<sequence length="204" mass="22572">MDLIGAYGSSDEEAITRPPTTLKKFKIDSAPDVLVDDTDYRGGANNVYLDPSEKQIAVNLPYNILTRQLLGPEDPRGSRKGQQNIITGQVEQHQMSEYDFRKQEYSFISQGFAQDPSLGIPGEMGAGLANTGYVGDIQHIIESGTSDYDRKCFKNNQHLKRKKKGDPSVLDGENAYLGPWAGYENDTKGQLSGPTPEEIEKREA</sequence>
<dbReference type="EMBL" id="JAMZIH010006260">
    <property type="protein sequence ID" value="KAJ1674107.1"/>
    <property type="molecule type" value="Genomic_DNA"/>
</dbReference>
<dbReference type="Proteomes" id="UP001145114">
    <property type="component" value="Unassembled WGS sequence"/>
</dbReference>
<reference evidence="1" key="1">
    <citation type="submission" date="2022-06" db="EMBL/GenBank/DDBJ databases">
        <title>Phylogenomic reconstructions and comparative analyses of Kickxellomycotina fungi.</title>
        <authorList>
            <person name="Reynolds N.K."/>
            <person name="Stajich J.E."/>
            <person name="Barry K."/>
            <person name="Grigoriev I.V."/>
            <person name="Crous P."/>
            <person name="Smith M.E."/>
        </authorList>
    </citation>
    <scope>NUCLEOTIDE SEQUENCE</scope>
    <source>
        <strain evidence="1">RSA 2271</strain>
    </source>
</reference>
<organism evidence="1 2">
    <name type="scientific">Spiromyces aspiralis</name>
    <dbReference type="NCBI Taxonomy" id="68401"/>
    <lineage>
        <taxon>Eukaryota</taxon>
        <taxon>Fungi</taxon>
        <taxon>Fungi incertae sedis</taxon>
        <taxon>Zoopagomycota</taxon>
        <taxon>Kickxellomycotina</taxon>
        <taxon>Kickxellomycetes</taxon>
        <taxon>Kickxellales</taxon>
        <taxon>Kickxellaceae</taxon>
        <taxon>Spiromyces</taxon>
    </lineage>
</organism>
<accession>A0ACC1HCB8</accession>
<protein>
    <submittedName>
        <fullName evidence="1">Uncharacterized protein</fullName>
    </submittedName>
</protein>
<name>A0ACC1HCB8_9FUNG</name>
<feature type="non-terminal residue" evidence="1">
    <location>
        <position position="204"/>
    </location>
</feature>
<evidence type="ECO:0000313" key="2">
    <source>
        <dbReference type="Proteomes" id="UP001145114"/>
    </source>
</evidence>
<gene>
    <name evidence="1" type="ORF">EV182_003953</name>
</gene>